<feature type="transmembrane region" description="Helical" evidence="1">
    <location>
        <begin position="114"/>
        <end position="135"/>
    </location>
</feature>
<dbReference type="EMBL" id="BSBO01000062">
    <property type="protein sequence ID" value="GLG06294.1"/>
    <property type="molecule type" value="Genomic_DNA"/>
</dbReference>
<name>A0A9W6CF55_9FIRM</name>
<protein>
    <recommendedName>
        <fullName evidence="6">Stage V sporulation protein AB</fullName>
    </recommendedName>
</protein>
<reference evidence="3 5" key="5">
    <citation type="journal article" date="2023" name="Int. J. Syst. Evol. Microbiol.">
        <title>Sellimonas catena sp. nov., isolated from human faeces.</title>
        <authorList>
            <person name="Hisatomi A."/>
            <person name="Ohkuma M."/>
            <person name="Sakamoto M."/>
        </authorList>
    </citation>
    <scope>NUCLEOTIDE SEQUENCE</scope>
    <source>
        <strain evidence="2 5">12EGH17</strain>
        <strain evidence="3">18CBH55</strain>
    </source>
</reference>
<dbReference type="InterPro" id="IPR020144">
    <property type="entry name" value="SpoVAB"/>
</dbReference>
<feature type="transmembrane region" description="Helical" evidence="1">
    <location>
        <begin position="74"/>
        <end position="102"/>
    </location>
</feature>
<dbReference type="AlphaFoldDB" id="A0A9W6CF55"/>
<dbReference type="Proteomes" id="UP001145145">
    <property type="component" value="Unassembled WGS sequence"/>
</dbReference>
<evidence type="ECO:0008006" key="6">
    <source>
        <dbReference type="Google" id="ProtNLM"/>
    </source>
</evidence>
<dbReference type="RefSeq" id="WP_087167709.1">
    <property type="nucleotide sequence ID" value="NZ_BSBO01000062.1"/>
</dbReference>
<reference evidence="3" key="4">
    <citation type="submission" date="2022-11" db="EMBL/GenBank/DDBJ databases">
        <title>Draft genome sequence of Sellimonas catena strain 18CBH55.</title>
        <authorList>
            <person name="Hisatomi A."/>
            <person name="Ohkuma M."/>
            <person name="Sakamoto M."/>
        </authorList>
    </citation>
    <scope>NUCLEOTIDE SEQUENCE</scope>
    <source>
        <strain evidence="3">18CBH55</strain>
    </source>
</reference>
<reference evidence="2" key="1">
    <citation type="submission" date="2022-11" db="EMBL/GenBank/DDBJ databases">
        <title>Draft genome sequence of Sellimonas catena strain 12EGH17.</title>
        <authorList>
            <person name="Hisatomi A."/>
            <person name="Ohkuma M."/>
            <person name="Sakamoto M."/>
        </authorList>
    </citation>
    <scope>NUCLEOTIDE SEQUENCE</scope>
    <source>
        <strain evidence="2">12EGH17</strain>
    </source>
</reference>
<comment type="caution">
    <text evidence="3">The sequence shown here is derived from an EMBL/GenBank/DDBJ whole genome shotgun (WGS) entry which is preliminary data.</text>
</comment>
<keyword evidence="1" id="KW-1133">Transmembrane helix</keyword>
<proteinExistence type="predicted"/>
<evidence type="ECO:0000313" key="3">
    <source>
        <dbReference type="EMBL" id="GLG91290.1"/>
    </source>
</evidence>
<keyword evidence="1" id="KW-0472">Membrane</keyword>
<sequence>MWAEQIVLGIIGFSSGAVIAGGMFSFLIGLGLISVFADRTHTGKHILMYENAIALGGILFNLFFIYQIKIPAGSFLLALFGLFSGIFVGCWAMALADILNVFPIFIRRLKIIKTIPYIIIGLSLGKTAGALVYFLGRWGV</sequence>
<organism evidence="3 4">
    <name type="scientific">Sellimonas catena</name>
    <dbReference type="NCBI Taxonomy" id="2994035"/>
    <lineage>
        <taxon>Bacteria</taxon>
        <taxon>Bacillati</taxon>
        <taxon>Bacillota</taxon>
        <taxon>Clostridia</taxon>
        <taxon>Lachnospirales</taxon>
        <taxon>Lachnospiraceae</taxon>
        <taxon>Sellimonas</taxon>
    </lineage>
</organism>
<reference evidence="2" key="2">
    <citation type="submission" date="2022-11" db="EMBL/GenBank/DDBJ databases">
        <title>Draft genome sequence of Sellimonas catena strain 12EGH17.</title>
        <authorList>
            <person name="Atsushi H."/>
            <person name="Moriya O."/>
            <person name="Mitsuo S."/>
        </authorList>
    </citation>
    <scope>NUCLEOTIDE SEQUENCE</scope>
    <source>
        <strain evidence="2">12EGH17</strain>
    </source>
</reference>
<evidence type="ECO:0000313" key="4">
    <source>
        <dbReference type="Proteomes" id="UP001145094"/>
    </source>
</evidence>
<dbReference type="Pfam" id="PF13782">
    <property type="entry name" value="SpoVAB"/>
    <property type="match status" value="1"/>
</dbReference>
<gene>
    <name evidence="2" type="ORF">Selli1_34680</name>
    <name evidence="3" type="ORF">Selli2_27170</name>
</gene>
<accession>A0A9W6CF55</accession>
<reference evidence="3" key="3">
    <citation type="submission" date="2022-11" db="EMBL/GenBank/DDBJ databases">
        <title>Draft genome sequence of Sellimonas catena strain 18CBH55.</title>
        <authorList>
            <person name="Atsushi H."/>
            <person name="Moriya O."/>
            <person name="Mitsuo S."/>
        </authorList>
    </citation>
    <scope>NUCLEOTIDE SEQUENCE</scope>
    <source>
        <strain evidence="3">18CBH55</strain>
    </source>
</reference>
<dbReference type="EMBL" id="BSCH01000019">
    <property type="protein sequence ID" value="GLG91290.1"/>
    <property type="molecule type" value="Genomic_DNA"/>
</dbReference>
<keyword evidence="5" id="KW-1185">Reference proteome</keyword>
<evidence type="ECO:0000256" key="1">
    <source>
        <dbReference type="SAM" id="Phobius"/>
    </source>
</evidence>
<feature type="transmembrane region" description="Helical" evidence="1">
    <location>
        <begin position="6"/>
        <end position="36"/>
    </location>
</feature>
<evidence type="ECO:0000313" key="5">
    <source>
        <dbReference type="Proteomes" id="UP001145145"/>
    </source>
</evidence>
<evidence type="ECO:0000313" key="2">
    <source>
        <dbReference type="EMBL" id="GLG06294.1"/>
    </source>
</evidence>
<feature type="transmembrane region" description="Helical" evidence="1">
    <location>
        <begin position="48"/>
        <end position="68"/>
    </location>
</feature>
<keyword evidence="1" id="KW-0812">Transmembrane</keyword>
<dbReference type="Proteomes" id="UP001145094">
    <property type="component" value="Unassembled WGS sequence"/>
</dbReference>